<evidence type="ECO:0000313" key="6">
    <source>
        <dbReference type="EMBL" id="BES95452.1"/>
    </source>
</evidence>
<name>A0ABN7AY75_9HEMI</name>
<evidence type="ECO:0000256" key="1">
    <source>
        <dbReference type="ARBA" id="ARBA00004613"/>
    </source>
</evidence>
<evidence type="ECO:0000259" key="5">
    <source>
        <dbReference type="Pfam" id="PF00151"/>
    </source>
</evidence>
<dbReference type="SUPFAM" id="SSF52016">
    <property type="entry name" value="LeuD/IlvD-like"/>
    <property type="match status" value="1"/>
</dbReference>
<dbReference type="Proteomes" id="UP001307889">
    <property type="component" value="Chromosome 6"/>
</dbReference>
<evidence type="ECO:0000256" key="2">
    <source>
        <dbReference type="ARBA" id="ARBA00010701"/>
    </source>
</evidence>
<dbReference type="PANTHER" id="PTHR11610:SF178">
    <property type="entry name" value="LIPASE MEMBER H-A-LIKE PROTEIN"/>
    <property type="match status" value="1"/>
</dbReference>
<comment type="subcellular location">
    <subcellularLocation>
        <location evidence="1">Secreted</location>
    </subcellularLocation>
</comment>
<keyword evidence="7" id="KW-1185">Reference proteome</keyword>
<evidence type="ECO:0000256" key="3">
    <source>
        <dbReference type="ARBA" id="ARBA00022525"/>
    </source>
</evidence>
<evidence type="ECO:0000256" key="4">
    <source>
        <dbReference type="RuleBase" id="RU004262"/>
    </source>
</evidence>
<dbReference type="PRINTS" id="PR00821">
    <property type="entry name" value="TAGLIPASE"/>
</dbReference>
<dbReference type="InterPro" id="IPR029058">
    <property type="entry name" value="AB_hydrolase_fold"/>
</dbReference>
<organism evidence="6 7">
    <name type="scientific">Nesidiocoris tenuis</name>
    <dbReference type="NCBI Taxonomy" id="355587"/>
    <lineage>
        <taxon>Eukaryota</taxon>
        <taxon>Metazoa</taxon>
        <taxon>Ecdysozoa</taxon>
        <taxon>Arthropoda</taxon>
        <taxon>Hexapoda</taxon>
        <taxon>Insecta</taxon>
        <taxon>Pterygota</taxon>
        <taxon>Neoptera</taxon>
        <taxon>Paraneoptera</taxon>
        <taxon>Hemiptera</taxon>
        <taxon>Heteroptera</taxon>
        <taxon>Panheteroptera</taxon>
        <taxon>Cimicomorpha</taxon>
        <taxon>Miridae</taxon>
        <taxon>Dicyphina</taxon>
        <taxon>Nesidiocoris</taxon>
    </lineage>
</organism>
<sequence>MCFHFNWIVAPSINGIHRGTSLNNGLPVLQAEQHWLNNTGVINTSTSEFQAKLAHGLEEYASRLLSFETLNYDFIKGNMTFLLYTRENMLHPDKLVPHMQSTINASHYQPMKKTVVLVHGYDTNAESADSVQMIKNELLKNDDMNVIGADWGPIAELPPNASLPIGVAVASLQSPWVGRYIGEMISDLIDVGQSPDDVHMVGHSLGAHIAGFAGKYLNSINRSVHRITALDPSSIVFTDVRVGHRLAENDAKFTDCLFTAAKTLAVGDTPCHANFYPNGCAVGQPGCEVEQKYSLPGGCSHSRVVELFAESINTKPIDFPTKMCDRMPCVGNGAICWPTSRTIMGYWANPEEKGIFYTETNGKPPYLVKTG</sequence>
<dbReference type="SUPFAM" id="SSF53474">
    <property type="entry name" value="alpha/beta-Hydrolases"/>
    <property type="match status" value="1"/>
</dbReference>
<dbReference type="EMBL" id="AP028914">
    <property type="protein sequence ID" value="BES95452.1"/>
    <property type="molecule type" value="Genomic_DNA"/>
</dbReference>
<protein>
    <submittedName>
        <fullName evidence="6">Lipase</fullName>
    </submittedName>
</protein>
<keyword evidence="3" id="KW-0964">Secreted</keyword>
<feature type="domain" description="Lipase" evidence="5">
    <location>
        <begin position="66"/>
        <end position="350"/>
    </location>
</feature>
<accession>A0ABN7AY75</accession>
<reference evidence="6 7" key="1">
    <citation type="submission" date="2023-09" db="EMBL/GenBank/DDBJ databases">
        <title>Nesidiocoris tenuis whole genome shotgun sequence.</title>
        <authorList>
            <person name="Shibata T."/>
            <person name="Shimoda M."/>
            <person name="Kobayashi T."/>
            <person name="Uehara T."/>
        </authorList>
    </citation>
    <scope>NUCLEOTIDE SEQUENCE [LARGE SCALE GENOMIC DNA]</scope>
    <source>
        <strain evidence="6 7">Japan</strain>
    </source>
</reference>
<gene>
    <name evidence="6" type="ORF">NTJ_08261</name>
</gene>
<evidence type="ECO:0000313" key="7">
    <source>
        <dbReference type="Proteomes" id="UP001307889"/>
    </source>
</evidence>
<comment type="similarity">
    <text evidence="2 4">Belongs to the AB hydrolase superfamily. Lipase family.</text>
</comment>
<dbReference type="InterPro" id="IPR000734">
    <property type="entry name" value="TAG_lipase"/>
</dbReference>
<dbReference type="Gene3D" id="3.40.50.1820">
    <property type="entry name" value="alpha/beta hydrolase"/>
    <property type="match status" value="1"/>
</dbReference>
<dbReference type="PANTHER" id="PTHR11610">
    <property type="entry name" value="LIPASE"/>
    <property type="match status" value="1"/>
</dbReference>
<dbReference type="Pfam" id="PF00151">
    <property type="entry name" value="Lipase"/>
    <property type="match status" value="1"/>
</dbReference>
<proteinExistence type="inferred from homology"/>
<dbReference type="InterPro" id="IPR013818">
    <property type="entry name" value="Lipase"/>
</dbReference>